<evidence type="ECO:0000256" key="6">
    <source>
        <dbReference type="ARBA" id="ARBA00023170"/>
    </source>
</evidence>
<keyword evidence="6" id="KW-0675">Receptor</keyword>
<proteinExistence type="predicted"/>
<evidence type="ECO:0000313" key="9">
    <source>
        <dbReference type="Proteomes" id="UP001281410"/>
    </source>
</evidence>
<evidence type="ECO:0000256" key="3">
    <source>
        <dbReference type="ARBA" id="ARBA00022729"/>
    </source>
</evidence>
<organism evidence="8 9">
    <name type="scientific">Dipteronia sinensis</name>
    <dbReference type="NCBI Taxonomy" id="43782"/>
    <lineage>
        <taxon>Eukaryota</taxon>
        <taxon>Viridiplantae</taxon>
        <taxon>Streptophyta</taxon>
        <taxon>Embryophyta</taxon>
        <taxon>Tracheophyta</taxon>
        <taxon>Spermatophyta</taxon>
        <taxon>Magnoliopsida</taxon>
        <taxon>eudicotyledons</taxon>
        <taxon>Gunneridae</taxon>
        <taxon>Pentapetalae</taxon>
        <taxon>rosids</taxon>
        <taxon>malvids</taxon>
        <taxon>Sapindales</taxon>
        <taxon>Sapindaceae</taxon>
        <taxon>Hippocastanoideae</taxon>
        <taxon>Acereae</taxon>
        <taxon>Dipteronia</taxon>
    </lineage>
</organism>
<reference evidence="8" key="1">
    <citation type="journal article" date="2023" name="Plant J.">
        <title>Genome sequences and population genomics provide insights into the demographic history, inbreeding, and mutation load of two 'living fossil' tree species of Dipteronia.</title>
        <authorList>
            <person name="Feng Y."/>
            <person name="Comes H.P."/>
            <person name="Chen J."/>
            <person name="Zhu S."/>
            <person name="Lu R."/>
            <person name="Zhang X."/>
            <person name="Li P."/>
            <person name="Qiu J."/>
            <person name="Olsen K.M."/>
            <person name="Qiu Y."/>
        </authorList>
    </citation>
    <scope>NUCLEOTIDE SEQUENCE</scope>
    <source>
        <strain evidence="8">NBL</strain>
    </source>
</reference>
<sequence>MAGRVIGLDLSLESMSDRIGNSSGLFALKHLQSLNLAYNYFEEAQIPSRLANLANLPYLNLSKAGVGGEIPIEISSMTRLVTLDLSTFYTRTLLADPDSQLKSTSFKTSVSSENYILIV</sequence>
<evidence type="ECO:0000256" key="4">
    <source>
        <dbReference type="ARBA" id="ARBA00022989"/>
    </source>
</evidence>
<keyword evidence="2" id="KW-0812">Transmembrane</keyword>
<evidence type="ECO:0000256" key="5">
    <source>
        <dbReference type="ARBA" id="ARBA00023136"/>
    </source>
</evidence>
<protein>
    <submittedName>
        <fullName evidence="8">Uncharacterized protein</fullName>
    </submittedName>
</protein>
<dbReference type="InterPro" id="IPR032675">
    <property type="entry name" value="LRR_dom_sf"/>
</dbReference>
<accession>A0AAE0E630</accession>
<dbReference type="GO" id="GO:0016020">
    <property type="term" value="C:membrane"/>
    <property type="evidence" value="ECO:0007669"/>
    <property type="project" value="UniProtKB-SubCell"/>
</dbReference>
<evidence type="ECO:0000256" key="7">
    <source>
        <dbReference type="ARBA" id="ARBA00023180"/>
    </source>
</evidence>
<comment type="subcellular location">
    <subcellularLocation>
        <location evidence="1">Membrane</location>
        <topology evidence="1">Single-pass type I membrane protein</topology>
    </subcellularLocation>
</comment>
<dbReference type="Gene3D" id="3.80.10.10">
    <property type="entry name" value="Ribonuclease Inhibitor"/>
    <property type="match status" value="1"/>
</dbReference>
<gene>
    <name evidence="8" type="ORF">Dsin_017067</name>
</gene>
<comment type="caution">
    <text evidence="8">The sequence shown here is derived from an EMBL/GenBank/DDBJ whole genome shotgun (WGS) entry which is preliminary data.</text>
</comment>
<evidence type="ECO:0000256" key="2">
    <source>
        <dbReference type="ARBA" id="ARBA00022692"/>
    </source>
</evidence>
<name>A0AAE0E630_9ROSI</name>
<dbReference type="Proteomes" id="UP001281410">
    <property type="component" value="Unassembled WGS sequence"/>
</dbReference>
<keyword evidence="7" id="KW-0325">Glycoprotein</keyword>
<dbReference type="PANTHER" id="PTHR48061:SF2">
    <property type="entry name" value="RECEPTOR LIKE PROTEIN 30-LIKE"/>
    <property type="match status" value="1"/>
</dbReference>
<dbReference type="SUPFAM" id="SSF52047">
    <property type="entry name" value="RNI-like"/>
    <property type="match status" value="1"/>
</dbReference>
<dbReference type="PANTHER" id="PTHR48061">
    <property type="entry name" value="LEUCINE-RICH REPEAT RECEPTOR PROTEIN KINASE EMS1-LIKE-RELATED"/>
    <property type="match status" value="1"/>
</dbReference>
<keyword evidence="9" id="KW-1185">Reference proteome</keyword>
<keyword evidence="4" id="KW-1133">Transmembrane helix</keyword>
<dbReference type="EMBL" id="JANJYJ010000005">
    <property type="protein sequence ID" value="KAK3212361.1"/>
    <property type="molecule type" value="Genomic_DNA"/>
</dbReference>
<keyword evidence="3" id="KW-0732">Signal</keyword>
<dbReference type="AlphaFoldDB" id="A0AAE0E630"/>
<keyword evidence="5" id="KW-0472">Membrane</keyword>
<evidence type="ECO:0000313" key="8">
    <source>
        <dbReference type="EMBL" id="KAK3212361.1"/>
    </source>
</evidence>
<dbReference type="InterPro" id="IPR046956">
    <property type="entry name" value="RLP23-like"/>
</dbReference>
<evidence type="ECO:0000256" key="1">
    <source>
        <dbReference type="ARBA" id="ARBA00004479"/>
    </source>
</evidence>